<protein>
    <submittedName>
        <fullName evidence="2">Uncharacterized protein</fullName>
    </submittedName>
</protein>
<accession>A0A4R4DWT2</accession>
<evidence type="ECO:0000256" key="1">
    <source>
        <dbReference type="SAM" id="MobiDB-lite"/>
    </source>
</evidence>
<feature type="compositionally biased region" description="Gly residues" evidence="1">
    <location>
        <begin position="72"/>
        <end position="105"/>
    </location>
</feature>
<dbReference type="EMBL" id="SKBM01000003">
    <property type="protein sequence ID" value="TCZ65323.1"/>
    <property type="molecule type" value="Genomic_DNA"/>
</dbReference>
<reference evidence="2 3" key="1">
    <citation type="submission" date="2019-03" db="EMBL/GenBank/DDBJ databases">
        <title>Paracraurococcus aquatilis NE82 genome sequence.</title>
        <authorList>
            <person name="Zhao Y."/>
            <person name="Du Z."/>
        </authorList>
    </citation>
    <scope>NUCLEOTIDE SEQUENCE [LARGE SCALE GENOMIC DNA]</scope>
    <source>
        <strain evidence="2 3">NE82</strain>
    </source>
</reference>
<proteinExistence type="predicted"/>
<feature type="region of interest" description="Disordered" evidence="1">
    <location>
        <begin position="59"/>
        <end position="105"/>
    </location>
</feature>
<dbReference type="RefSeq" id="WP_132284762.1">
    <property type="nucleotide sequence ID" value="NZ_SKBM01000003.1"/>
</dbReference>
<name>A0A4R4DWT2_9PROT</name>
<sequence>MSLRRGLGWALLIGGGLALAVGGALAALGRWEIEPLRAFLATVAVTAGLALRARDPALGSRETAPLPFPGAGQAGGGDGGNSPGGMAEGDAGDGGGGGTGGGGGE</sequence>
<keyword evidence="3" id="KW-1185">Reference proteome</keyword>
<evidence type="ECO:0000313" key="2">
    <source>
        <dbReference type="EMBL" id="TCZ65323.1"/>
    </source>
</evidence>
<organism evidence="2 3">
    <name type="scientific">Roseicella aquatilis</name>
    <dbReference type="NCBI Taxonomy" id="2527868"/>
    <lineage>
        <taxon>Bacteria</taxon>
        <taxon>Pseudomonadati</taxon>
        <taxon>Pseudomonadota</taxon>
        <taxon>Alphaproteobacteria</taxon>
        <taxon>Acetobacterales</taxon>
        <taxon>Roseomonadaceae</taxon>
        <taxon>Roseicella</taxon>
    </lineage>
</organism>
<evidence type="ECO:0000313" key="3">
    <source>
        <dbReference type="Proteomes" id="UP000295023"/>
    </source>
</evidence>
<dbReference type="Proteomes" id="UP000295023">
    <property type="component" value="Unassembled WGS sequence"/>
</dbReference>
<comment type="caution">
    <text evidence="2">The sequence shown here is derived from an EMBL/GenBank/DDBJ whole genome shotgun (WGS) entry which is preliminary data.</text>
</comment>
<gene>
    <name evidence="2" type="ORF">EXY23_03870</name>
</gene>
<dbReference type="AlphaFoldDB" id="A0A4R4DWT2"/>